<reference evidence="4 5" key="1">
    <citation type="submission" date="2019-08" db="EMBL/GenBank/DDBJ databases">
        <title>Deep-cultivation of Planctomycetes and their phenomic and genomic characterization uncovers novel biology.</title>
        <authorList>
            <person name="Wiegand S."/>
            <person name="Jogler M."/>
            <person name="Boedeker C."/>
            <person name="Pinto D."/>
            <person name="Vollmers J."/>
            <person name="Rivas-Marin E."/>
            <person name="Kohn T."/>
            <person name="Peeters S.H."/>
            <person name="Heuer A."/>
            <person name="Rast P."/>
            <person name="Oberbeckmann S."/>
            <person name="Bunk B."/>
            <person name="Jeske O."/>
            <person name="Meyerdierks A."/>
            <person name="Storesund J.E."/>
            <person name="Kallscheuer N."/>
            <person name="Luecker S."/>
            <person name="Lage O.M."/>
            <person name="Pohl T."/>
            <person name="Merkel B.J."/>
            <person name="Hornburger P."/>
            <person name="Mueller R.-W."/>
            <person name="Bruemmer F."/>
            <person name="Labrenz M."/>
            <person name="Spormann A.M."/>
            <person name="Op den Camp H."/>
            <person name="Overmann J."/>
            <person name="Amann R."/>
            <person name="Jetten M.S.M."/>
            <person name="Mascher T."/>
            <person name="Medema M.H."/>
            <person name="Devos D.P."/>
            <person name="Kaster A.-K."/>
            <person name="Ovreas L."/>
            <person name="Rohde M."/>
            <person name="Galperin M.Y."/>
            <person name="Jogler C."/>
        </authorList>
    </citation>
    <scope>NUCLEOTIDE SEQUENCE [LARGE SCALE GENOMIC DNA]</scope>
    <source>
        <strain evidence="4 5">FC18</strain>
    </source>
</reference>
<dbReference type="InterPro" id="IPR002793">
    <property type="entry name" value="Endonuclease_NucS"/>
</dbReference>
<evidence type="ECO:0000256" key="2">
    <source>
        <dbReference type="SAM" id="MobiDB-lite"/>
    </source>
</evidence>
<dbReference type="RefSeq" id="WP_084417337.1">
    <property type="nucleotide sequence ID" value="NZ_CP042912.1"/>
</dbReference>
<dbReference type="GO" id="GO:0003677">
    <property type="term" value="F:DNA binding"/>
    <property type="evidence" value="ECO:0007669"/>
    <property type="project" value="UniProtKB-KW"/>
</dbReference>
<name>A0A5B9PRL7_9BACT</name>
<evidence type="ECO:0000259" key="3">
    <source>
        <dbReference type="Pfam" id="PF01939"/>
    </source>
</evidence>
<feature type="region of interest" description="Disordered" evidence="2">
    <location>
        <begin position="1"/>
        <end position="23"/>
    </location>
</feature>
<dbReference type="GO" id="GO:0004519">
    <property type="term" value="F:endonuclease activity"/>
    <property type="evidence" value="ECO:0007669"/>
    <property type="project" value="InterPro"/>
</dbReference>
<gene>
    <name evidence="4" type="ORF">MFFC18_50850</name>
</gene>
<evidence type="ECO:0000313" key="4">
    <source>
        <dbReference type="EMBL" id="QEG25161.1"/>
    </source>
</evidence>
<dbReference type="InterPro" id="IPR011856">
    <property type="entry name" value="tRNA_endonuc-like_dom_sf"/>
</dbReference>
<dbReference type="KEGG" id="mff:MFFC18_50850"/>
<dbReference type="OrthoDB" id="570199at2"/>
<sequence length="150" mass="16184">MVAQLHVGGSKQGTTEPASNELPEQVATQTIGLERDMQTAIRLNIEQLEPGLRITDGGKERSVETGFIDICATDADGKTVVIELKTGVAGQRAVAQVLSYIGSVMDEEDVGDVRGMLVASDFDRKARAAAKVVPALTLIRYQFSFQFTQE</sequence>
<organism evidence="4 5">
    <name type="scientific">Mariniblastus fucicola</name>
    <dbReference type="NCBI Taxonomy" id="980251"/>
    <lineage>
        <taxon>Bacteria</taxon>
        <taxon>Pseudomonadati</taxon>
        <taxon>Planctomycetota</taxon>
        <taxon>Planctomycetia</taxon>
        <taxon>Pirellulales</taxon>
        <taxon>Pirellulaceae</taxon>
        <taxon>Mariniblastus</taxon>
    </lineage>
</organism>
<dbReference type="AlphaFoldDB" id="A0A5B9PRL7"/>
<keyword evidence="5" id="KW-1185">Reference proteome</keyword>
<evidence type="ECO:0000313" key="5">
    <source>
        <dbReference type="Proteomes" id="UP000322214"/>
    </source>
</evidence>
<dbReference type="PANTHER" id="PTHR38814:SF1">
    <property type="entry name" value="ENDONUCLEASE NUCS"/>
    <property type="match status" value="1"/>
</dbReference>
<accession>A0A5B9PRL7</accession>
<dbReference type="Gene3D" id="3.40.1350.10">
    <property type="match status" value="1"/>
</dbReference>
<protein>
    <recommendedName>
        <fullName evidence="3">Endonuclease NucS C-terminal domain-containing protein</fullName>
    </recommendedName>
</protein>
<dbReference type="Pfam" id="PF01939">
    <property type="entry name" value="NucS_C"/>
    <property type="match status" value="1"/>
</dbReference>
<dbReference type="PANTHER" id="PTHR38814">
    <property type="entry name" value="ENDONUCLEASE NUCS"/>
    <property type="match status" value="1"/>
</dbReference>
<dbReference type="EMBL" id="CP042912">
    <property type="protein sequence ID" value="QEG25161.1"/>
    <property type="molecule type" value="Genomic_DNA"/>
</dbReference>
<feature type="domain" description="Endonuclease NucS C-terminal" evidence="3">
    <location>
        <begin position="34"/>
        <end position="129"/>
    </location>
</feature>
<keyword evidence="1" id="KW-0238">DNA-binding</keyword>
<evidence type="ECO:0000256" key="1">
    <source>
        <dbReference type="ARBA" id="ARBA00023125"/>
    </source>
</evidence>
<dbReference type="CDD" id="cd22341">
    <property type="entry name" value="NucS-like"/>
    <property type="match status" value="1"/>
</dbReference>
<proteinExistence type="predicted"/>
<dbReference type="Proteomes" id="UP000322214">
    <property type="component" value="Chromosome"/>
</dbReference>
<dbReference type="InterPro" id="IPR048301">
    <property type="entry name" value="NucS_C"/>
</dbReference>